<dbReference type="KEGG" id="sste:SAMEA4384403_0068"/>
<sequence>MMAFGAEMIVHKQNKVVKTFLSHSAINKASAMSLIDLNIKQKRTLHNLLKQGVIKQVDHQYYLDEHNWNKFKKSLKRFFLI</sequence>
<gene>
    <name evidence="1" type="ORF">SAMEA4384403_00068</name>
</gene>
<organism evidence="1 2">
    <name type="scientific">Mammaliicoccus stepanovicii</name>
    <dbReference type="NCBI Taxonomy" id="643214"/>
    <lineage>
        <taxon>Bacteria</taxon>
        <taxon>Bacillati</taxon>
        <taxon>Bacillota</taxon>
        <taxon>Bacilli</taxon>
        <taxon>Bacillales</taxon>
        <taxon>Staphylococcaceae</taxon>
        <taxon>Mammaliicoccus</taxon>
    </lineage>
</organism>
<keyword evidence="2" id="KW-1185">Reference proteome</keyword>
<dbReference type="EMBL" id="LT906462">
    <property type="protein sequence ID" value="SNV54295.1"/>
    <property type="molecule type" value="Genomic_DNA"/>
</dbReference>
<protein>
    <submittedName>
        <fullName evidence="1">Uncharacterized protein</fullName>
    </submittedName>
</protein>
<proteinExistence type="predicted"/>
<reference evidence="1 2" key="1">
    <citation type="submission" date="2017-06" db="EMBL/GenBank/DDBJ databases">
        <authorList>
            <consortium name="Pathogen Informatics"/>
        </authorList>
    </citation>
    <scope>NUCLEOTIDE SEQUENCE [LARGE SCALE GENOMIC DNA]</scope>
    <source>
        <strain evidence="1 2">NCTC13839</strain>
    </source>
</reference>
<dbReference type="Proteomes" id="UP000242084">
    <property type="component" value="Chromosome 1"/>
</dbReference>
<accession>A0A239Y5H2</accession>
<name>A0A239Y5H2_9STAP</name>
<evidence type="ECO:0000313" key="1">
    <source>
        <dbReference type="EMBL" id="SNV54295.1"/>
    </source>
</evidence>
<evidence type="ECO:0000313" key="2">
    <source>
        <dbReference type="Proteomes" id="UP000242084"/>
    </source>
</evidence>
<dbReference type="AlphaFoldDB" id="A0A239Y5H2"/>